<proteinExistence type="predicted"/>
<dbReference type="Pfam" id="PF14135">
    <property type="entry name" value="DUF4302"/>
    <property type="match status" value="1"/>
</dbReference>
<comment type="caution">
    <text evidence="1">The sequence shown here is derived from an EMBL/GenBank/DDBJ whole genome shotgun (WGS) entry which is preliminary data.</text>
</comment>
<reference evidence="1 2" key="1">
    <citation type="submission" date="2021-11" db="EMBL/GenBank/DDBJ databases">
        <title>Genomic of Niabella pedocola.</title>
        <authorList>
            <person name="Wu T."/>
        </authorList>
    </citation>
    <scope>NUCLEOTIDE SEQUENCE [LARGE SCALE GENOMIC DNA]</scope>
    <source>
        <strain evidence="1 2">JCM 31011</strain>
    </source>
</reference>
<dbReference type="Proteomes" id="UP001199816">
    <property type="component" value="Unassembled WGS sequence"/>
</dbReference>
<evidence type="ECO:0000313" key="1">
    <source>
        <dbReference type="EMBL" id="MCD2424615.1"/>
    </source>
</evidence>
<name>A0ABS8PUM7_9BACT</name>
<dbReference type="PROSITE" id="PS51257">
    <property type="entry name" value="PROKAR_LIPOPROTEIN"/>
    <property type="match status" value="1"/>
</dbReference>
<accession>A0ABS8PUM7</accession>
<gene>
    <name evidence="1" type="ORF">LQ567_17675</name>
</gene>
<evidence type="ECO:0000313" key="2">
    <source>
        <dbReference type="Proteomes" id="UP001199816"/>
    </source>
</evidence>
<keyword evidence="2" id="KW-1185">Reference proteome</keyword>
<dbReference type="RefSeq" id="WP_231006772.1">
    <property type="nucleotide sequence ID" value="NZ_JAJNEC010000005.1"/>
</dbReference>
<dbReference type="EMBL" id="JAJNEC010000005">
    <property type="protein sequence ID" value="MCD2424615.1"/>
    <property type="molecule type" value="Genomic_DNA"/>
</dbReference>
<organism evidence="1 2">
    <name type="scientific">Niabella pedocola</name>
    <dbReference type="NCBI Taxonomy" id="1752077"/>
    <lineage>
        <taxon>Bacteria</taxon>
        <taxon>Pseudomonadati</taxon>
        <taxon>Bacteroidota</taxon>
        <taxon>Chitinophagia</taxon>
        <taxon>Chitinophagales</taxon>
        <taxon>Chitinophagaceae</taxon>
        <taxon>Niabella</taxon>
    </lineage>
</organism>
<dbReference type="InterPro" id="IPR025396">
    <property type="entry name" value="DUF4302"/>
</dbReference>
<sequence>MNKIVIILLMAAMMAGCRKNEVPLVNGGLPEERIMERLAELRGKLTGAENGWMASLTTTAGGGYGFYMKFGADEKVSMMGDLSEDAATQSQTSTYRVKWVMNAALLFDTYNYITLLQDPDPKVSGGKAGSGLKSDIEFEYIRSSGDSVILQGKKYQNYLYLVKATAAQATDYQQGTVVDRMEAIQDYFEDHFNNYINIDGLPNKISFIVNDDKRLSFQYADAKDSIITIDGKFNFDVSGINFSEGLVVNGIQFKKGALTGSTLKLYDAGGKEYTVSQNPTPVIPLKLLFAYNKTYNTILIGSATLPAGVTSGFNSVFNGMVSRFVASSRSIDSVRIVFSNSTQGLLEIRYKSGTTAFQAALSFSYVLKDGVLTLADYAPVLNGTSSNWTSRIDQIGSFDQWIRSGPFKIDWVASAGSGGKILGGLYKVSDPSDFYYGDLRKR</sequence>
<protein>
    <submittedName>
        <fullName evidence="1">DUF4302 domain-containing protein</fullName>
    </submittedName>
</protein>